<dbReference type="Gene3D" id="3.30.420.110">
    <property type="entry name" value="MutS, connector domain"/>
    <property type="match status" value="1"/>
</dbReference>
<keyword evidence="9" id="KW-1185">Reference proteome</keyword>
<dbReference type="Pfam" id="PF05188">
    <property type="entry name" value="MutS_II"/>
    <property type="match status" value="1"/>
</dbReference>
<dbReference type="InterPro" id="IPR000432">
    <property type="entry name" value="DNA_mismatch_repair_MutS_C"/>
</dbReference>
<evidence type="ECO:0000256" key="6">
    <source>
        <dbReference type="SAM" id="MobiDB-lite"/>
    </source>
</evidence>
<keyword evidence="2" id="KW-0547">Nucleotide-binding</keyword>
<evidence type="ECO:0000256" key="2">
    <source>
        <dbReference type="ARBA" id="ARBA00022741"/>
    </source>
</evidence>
<dbReference type="FunFam" id="1.10.1420.10:FF:000043">
    <property type="entry name" value="MutS homolog 4"/>
    <property type="match status" value="1"/>
</dbReference>
<evidence type="ECO:0000256" key="3">
    <source>
        <dbReference type="ARBA" id="ARBA00022840"/>
    </source>
</evidence>
<dbReference type="InterPro" id="IPR027417">
    <property type="entry name" value="P-loop_NTPase"/>
</dbReference>
<dbReference type="SMART" id="SM00534">
    <property type="entry name" value="MUTSac"/>
    <property type="match status" value="1"/>
</dbReference>
<feature type="region of interest" description="Disordered" evidence="6">
    <location>
        <begin position="69"/>
        <end position="132"/>
    </location>
</feature>
<dbReference type="AlphaFoldDB" id="A0A8K0ELV6"/>
<feature type="region of interest" description="Disordered" evidence="6">
    <location>
        <begin position="19"/>
        <end position="51"/>
    </location>
</feature>
<dbReference type="SUPFAM" id="SSF53150">
    <property type="entry name" value="DNA repair protein MutS, domain II"/>
    <property type="match status" value="1"/>
</dbReference>
<gene>
    <name evidence="8" type="primary">MSH4</name>
    <name evidence="8" type="ORF">BLAG_LOCUS14918</name>
</gene>
<dbReference type="SUPFAM" id="SSF52540">
    <property type="entry name" value="P-loop containing nucleoside triphosphate hydrolases"/>
    <property type="match status" value="1"/>
</dbReference>
<dbReference type="FunFam" id="3.40.50.300:FF:000870">
    <property type="entry name" value="MutS protein homolog 4"/>
    <property type="match status" value="1"/>
</dbReference>
<dbReference type="OrthoDB" id="276261at2759"/>
<dbReference type="InterPro" id="IPR007696">
    <property type="entry name" value="DNA_mismatch_repair_MutS_core"/>
</dbReference>
<evidence type="ECO:0000256" key="1">
    <source>
        <dbReference type="ARBA" id="ARBA00006271"/>
    </source>
</evidence>
<dbReference type="InterPro" id="IPR007860">
    <property type="entry name" value="DNA_mmatch_repair_MutS_con_dom"/>
</dbReference>
<dbReference type="InterPro" id="IPR045076">
    <property type="entry name" value="MutS"/>
</dbReference>
<dbReference type="GO" id="GO:0006298">
    <property type="term" value="P:mismatch repair"/>
    <property type="evidence" value="ECO:0007669"/>
    <property type="project" value="InterPro"/>
</dbReference>
<evidence type="ECO:0000313" key="8">
    <source>
        <dbReference type="EMBL" id="CAH1256755.1"/>
    </source>
</evidence>
<keyword evidence="3" id="KW-0067">ATP-binding</keyword>
<dbReference type="GO" id="GO:0007131">
    <property type="term" value="P:reciprocal meiotic recombination"/>
    <property type="evidence" value="ECO:0007669"/>
    <property type="project" value="TreeGrafter"/>
</dbReference>
<dbReference type="Pfam" id="PF05190">
    <property type="entry name" value="MutS_IV"/>
    <property type="match status" value="1"/>
</dbReference>
<proteinExistence type="inferred from homology"/>
<dbReference type="FunFam" id="1.10.1420.10:FF:000013">
    <property type="entry name" value="mutS protein homolog 4"/>
    <property type="match status" value="1"/>
</dbReference>
<evidence type="ECO:0000313" key="9">
    <source>
        <dbReference type="Proteomes" id="UP000838412"/>
    </source>
</evidence>
<dbReference type="PANTHER" id="PTHR11361:SF21">
    <property type="entry name" value="MUTS PROTEIN HOMOLOG 4"/>
    <property type="match status" value="1"/>
</dbReference>
<keyword evidence="5" id="KW-0469">Meiosis</keyword>
<dbReference type="GO" id="GO:0005634">
    <property type="term" value="C:nucleus"/>
    <property type="evidence" value="ECO:0007669"/>
    <property type="project" value="TreeGrafter"/>
</dbReference>
<accession>A0A8K0ELV6</accession>
<organism evidence="8 9">
    <name type="scientific">Branchiostoma lanceolatum</name>
    <name type="common">Common lancelet</name>
    <name type="synonym">Amphioxus lanceolatum</name>
    <dbReference type="NCBI Taxonomy" id="7740"/>
    <lineage>
        <taxon>Eukaryota</taxon>
        <taxon>Metazoa</taxon>
        <taxon>Chordata</taxon>
        <taxon>Cephalochordata</taxon>
        <taxon>Leptocardii</taxon>
        <taxon>Amphioxiformes</taxon>
        <taxon>Branchiostomatidae</taxon>
        <taxon>Branchiostoma</taxon>
    </lineage>
</organism>
<dbReference type="InterPro" id="IPR036187">
    <property type="entry name" value="DNA_mismatch_repair_MutS_sf"/>
</dbReference>
<evidence type="ECO:0000256" key="5">
    <source>
        <dbReference type="ARBA" id="ARBA00023254"/>
    </source>
</evidence>
<dbReference type="Pfam" id="PF05192">
    <property type="entry name" value="MutS_III"/>
    <property type="match status" value="1"/>
</dbReference>
<dbReference type="InterPro" id="IPR036678">
    <property type="entry name" value="MutS_con_dom_sf"/>
</dbReference>
<dbReference type="InterPro" id="IPR007861">
    <property type="entry name" value="DNA_mismatch_repair_MutS_clamp"/>
</dbReference>
<dbReference type="GO" id="GO:0005524">
    <property type="term" value="F:ATP binding"/>
    <property type="evidence" value="ECO:0007669"/>
    <property type="project" value="UniProtKB-KW"/>
</dbReference>
<dbReference type="SMART" id="SM00533">
    <property type="entry name" value="MUTSd"/>
    <property type="match status" value="1"/>
</dbReference>
<name>A0A8K0ELV6_BRALA</name>
<feature type="domain" description="DNA mismatch repair proteins mutS family" evidence="7">
    <location>
        <begin position="904"/>
        <end position="920"/>
    </location>
</feature>
<evidence type="ECO:0000256" key="4">
    <source>
        <dbReference type="ARBA" id="ARBA00023125"/>
    </source>
</evidence>
<dbReference type="EMBL" id="OV696688">
    <property type="protein sequence ID" value="CAH1256755.1"/>
    <property type="molecule type" value="Genomic_DNA"/>
</dbReference>
<evidence type="ECO:0000259" key="7">
    <source>
        <dbReference type="PROSITE" id="PS00486"/>
    </source>
</evidence>
<feature type="compositionally biased region" description="Basic and acidic residues" evidence="6">
    <location>
        <begin position="104"/>
        <end position="128"/>
    </location>
</feature>
<dbReference type="Gene3D" id="3.40.50.300">
    <property type="entry name" value="P-loop containing nucleotide triphosphate hydrolases"/>
    <property type="match status" value="1"/>
</dbReference>
<feature type="compositionally biased region" description="Basic and acidic residues" evidence="6">
    <location>
        <begin position="19"/>
        <end position="34"/>
    </location>
</feature>
<protein>
    <submittedName>
        <fullName evidence="8">MSH4 protein</fullName>
    </submittedName>
</protein>
<reference evidence="8" key="1">
    <citation type="submission" date="2022-01" db="EMBL/GenBank/DDBJ databases">
        <authorList>
            <person name="Braso-Vives M."/>
        </authorList>
    </citation>
    <scope>NUCLEOTIDE SEQUENCE</scope>
</reference>
<dbReference type="Gene3D" id="1.10.1420.10">
    <property type="match status" value="2"/>
</dbReference>
<dbReference type="PROSITE" id="PS00486">
    <property type="entry name" value="DNA_MISMATCH_REPAIR_2"/>
    <property type="match status" value="1"/>
</dbReference>
<comment type="similarity">
    <text evidence="1">Belongs to the DNA mismatch repair MutS family.</text>
</comment>
<dbReference type="PANTHER" id="PTHR11361">
    <property type="entry name" value="DNA MISMATCH REPAIR PROTEIN MUTS FAMILY MEMBER"/>
    <property type="match status" value="1"/>
</dbReference>
<keyword evidence="4" id="KW-0238">DNA-binding</keyword>
<dbReference type="SUPFAM" id="SSF48334">
    <property type="entry name" value="DNA repair protein MutS, domain III"/>
    <property type="match status" value="1"/>
</dbReference>
<dbReference type="Proteomes" id="UP000838412">
    <property type="component" value="Chromosome 3"/>
</dbReference>
<dbReference type="FunFam" id="3.30.420.110:FF:000003">
    <property type="entry name" value="mutS protein homolog 4"/>
    <property type="match status" value="1"/>
</dbReference>
<dbReference type="GO" id="GO:0140664">
    <property type="term" value="F:ATP-dependent DNA damage sensor activity"/>
    <property type="evidence" value="ECO:0007669"/>
    <property type="project" value="InterPro"/>
</dbReference>
<dbReference type="GO" id="GO:0030983">
    <property type="term" value="F:mismatched DNA binding"/>
    <property type="evidence" value="ECO:0007669"/>
    <property type="project" value="InterPro"/>
</dbReference>
<sequence>MFGAGKRKTRRPTRFADYRFEDDIWSEHAGDRSRSPTGFSQAPSERLEEEIDQQLAEVSRTIERLQLTEARVADRHTSPKSSPPLLPTGPRYDDVSRTSLSRGLGRDDPPTASRPQEELETASRRQGDRGAYPLDYGLPSLHDIRAHRHGKQGARPKYSPPPLPTDDIPTLWVAGDPKHRAVQWCCACIDHNSRAADQHLHGQLPEQYGGAFLWTLWEKVLCDRILFIWGYTSIIFQILASAFQHQLESPGGSARHCPQLCVHLQFPPHPGIKKDPPQCHRSVQCHPRGSPHSEHHRWVNCAVALVEGRGLARGEIGMATIDLKRPELIISQFSDSQTYVKTMTKINILQPIEIIMPNTACENGNMTKLFKLISDNFNNTNISTVQRKYFNETKGLQYVRQLCVPEFNSIEMEVASKYYSLACTAALLKYVEFIQNVVYAPNSLKILFRGSEQCTMIDASTARNLELLQNVRDPKSQHTLFGAMNYTKTAAGARLTRANILQPPCDLETISMRLDCVAELTDNEELFYNLQSVVSRFLDVDHLLSMCVQIPKQETVKTAESKITNIIYLKHTLELVEPLQAALKDCDNQLFKAYYTTLGDPRFGLIMEKIQTVIHDDTRYQRGSLNMRTQKCFAVRPNINGLLDVARRTYTEIVDDIAEMIRQLGEKYNLPLRTGYNSFRGFFIQLVHGPKVRPGGWPLPDKLPDCFIKRVKVKSSISFTTTDLIKMNDRIRESLNEIYLMTNVVVSELLNEVRDQIGCLYKLTETVATLDMLVSFAHACTLGNYVRPDFTDTLAVKQGRHPILDKISMEPPVANNTYASEGSNFVIVTGPNMSGKSTYLKQIALLQIMAQAGSYVPGEYGSFRVADQIFSRIGSDDDIETNASTFMLEMREVNYIVQNATNNSLIIIDELGRGTSNEEGVGLCHAICEYLLSLKAFTFFATHFLELTSLDSLYPNVENYHFEVMRTFSDVGNCHKISYTHVLSKGHTEEKHYGLQLAEVSTLPSPVVQEAKRIAAEITQQKKMNQTCSTESRRQRAVFRLATRLMQAARNSRLDEDSLREYLKSLKKQYEADCQPVEE</sequence>
<dbReference type="Pfam" id="PF00488">
    <property type="entry name" value="MutS_V"/>
    <property type="match status" value="1"/>
</dbReference>